<accession>A0ACB8Z5V4</accession>
<reference evidence="1 2" key="2">
    <citation type="journal article" date="2022" name="Mol. Ecol. Resour.">
        <title>The genomes of chicory, endive, great burdock and yacon provide insights into Asteraceae paleo-polyploidization history and plant inulin production.</title>
        <authorList>
            <person name="Fan W."/>
            <person name="Wang S."/>
            <person name="Wang H."/>
            <person name="Wang A."/>
            <person name="Jiang F."/>
            <person name="Liu H."/>
            <person name="Zhao H."/>
            <person name="Xu D."/>
            <person name="Zhang Y."/>
        </authorList>
    </citation>
    <scope>NUCLEOTIDE SEQUENCE [LARGE SCALE GENOMIC DNA]</scope>
    <source>
        <strain evidence="2">cv. Niubang</strain>
    </source>
</reference>
<proteinExistence type="predicted"/>
<reference evidence="2" key="1">
    <citation type="journal article" date="2022" name="Mol. Ecol. Resour.">
        <title>The genomes of chicory, endive, great burdock and yacon provide insights into Asteraceae palaeo-polyploidization history and plant inulin production.</title>
        <authorList>
            <person name="Fan W."/>
            <person name="Wang S."/>
            <person name="Wang H."/>
            <person name="Wang A."/>
            <person name="Jiang F."/>
            <person name="Liu H."/>
            <person name="Zhao H."/>
            <person name="Xu D."/>
            <person name="Zhang Y."/>
        </authorList>
    </citation>
    <scope>NUCLEOTIDE SEQUENCE [LARGE SCALE GENOMIC DNA]</scope>
    <source>
        <strain evidence="2">cv. Niubang</strain>
    </source>
</reference>
<protein>
    <submittedName>
        <fullName evidence="1">Uncharacterized protein</fullName>
    </submittedName>
</protein>
<dbReference type="Proteomes" id="UP001055879">
    <property type="component" value="Linkage Group LG11"/>
</dbReference>
<dbReference type="EMBL" id="CM042057">
    <property type="protein sequence ID" value="KAI3692756.1"/>
    <property type="molecule type" value="Genomic_DNA"/>
</dbReference>
<keyword evidence="2" id="KW-1185">Reference proteome</keyword>
<sequence>MGVYFIMEDHRAAAFEEDDAYYVEDYIDDDHNGLEIDEIPVEQPWMYFEENRKTKQKCLMGTMKAVSEYFERLSLEMLTDSIICSCGDFW</sequence>
<organism evidence="1 2">
    <name type="scientific">Arctium lappa</name>
    <name type="common">Greater burdock</name>
    <name type="synonym">Lappa major</name>
    <dbReference type="NCBI Taxonomy" id="4217"/>
    <lineage>
        <taxon>Eukaryota</taxon>
        <taxon>Viridiplantae</taxon>
        <taxon>Streptophyta</taxon>
        <taxon>Embryophyta</taxon>
        <taxon>Tracheophyta</taxon>
        <taxon>Spermatophyta</taxon>
        <taxon>Magnoliopsida</taxon>
        <taxon>eudicotyledons</taxon>
        <taxon>Gunneridae</taxon>
        <taxon>Pentapetalae</taxon>
        <taxon>asterids</taxon>
        <taxon>campanulids</taxon>
        <taxon>Asterales</taxon>
        <taxon>Asteraceae</taxon>
        <taxon>Carduoideae</taxon>
        <taxon>Cardueae</taxon>
        <taxon>Arctiinae</taxon>
        <taxon>Arctium</taxon>
    </lineage>
</organism>
<evidence type="ECO:0000313" key="2">
    <source>
        <dbReference type="Proteomes" id="UP001055879"/>
    </source>
</evidence>
<evidence type="ECO:0000313" key="1">
    <source>
        <dbReference type="EMBL" id="KAI3692756.1"/>
    </source>
</evidence>
<gene>
    <name evidence="1" type="ORF">L6452_32578</name>
</gene>
<comment type="caution">
    <text evidence="1">The sequence shown here is derived from an EMBL/GenBank/DDBJ whole genome shotgun (WGS) entry which is preliminary data.</text>
</comment>
<name>A0ACB8Z5V4_ARCLA</name>